<organism evidence="1 2">
    <name type="scientific">Tannerella sp. oral taxon BU063 isolate Cell 6/7/9</name>
    <dbReference type="NCBI Taxonomy" id="1411021"/>
    <lineage>
        <taxon>Bacteria</taxon>
        <taxon>Pseudomonadati</taxon>
        <taxon>Bacteroidota</taxon>
        <taxon>Bacteroidia</taxon>
        <taxon>Bacteroidales</taxon>
        <taxon>Tannerellaceae</taxon>
        <taxon>Tannerella</taxon>
    </lineage>
</organism>
<gene>
    <name evidence="1" type="ORF">T231_00335</name>
</gene>
<reference evidence="1 2" key="1">
    <citation type="submission" date="2013-11" db="EMBL/GenBank/DDBJ databases">
        <title>Single cell genomics of uncultured Tannerella BU063 (oral taxon 286).</title>
        <authorList>
            <person name="Beall C.J."/>
            <person name="Campbell A.G."/>
            <person name="Griffen A.L."/>
            <person name="Podar M."/>
            <person name="Leys E.J."/>
        </authorList>
    </citation>
    <scope>NUCLEOTIDE SEQUENCE [LARGE SCALE GENOMIC DNA]</scope>
    <source>
        <strain evidence="1">Cell 6/7/9</strain>
    </source>
</reference>
<dbReference type="Pfam" id="PF07751">
    <property type="entry name" value="Abi_2"/>
    <property type="match status" value="1"/>
</dbReference>
<accession>W2CXC1</accession>
<feature type="non-terminal residue" evidence="1">
    <location>
        <position position="111"/>
    </location>
</feature>
<dbReference type="AlphaFoldDB" id="W2CXC1"/>
<protein>
    <submittedName>
        <fullName evidence="1">Uncharacterized protein</fullName>
    </submittedName>
</protein>
<sequence length="111" mass="13707">DERKAKEVLLDIGYYRLGFYWFAFEKTYPQKRPRTHEFREGARFDHVVKLYYFDFNLRNMLMKYLNRIEINFKTFLTYHVSTLYPDSPTWFADPAIISSEYIQEFDRIVYT</sequence>
<evidence type="ECO:0000313" key="2">
    <source>
        <dbReference type="Proteomes" id="UP000018874"/>
    </source>
</evidence>
<proteinExistence type="predicted"/>
<dbReference type="InterPro" id="IPR011664">
    <property type="entry name" value="Abi_system_AbiD/AbiF-like"/>
</dbReference>
<feature type="non-terminal residue" evidence="1">
    <location>
        <position position="1"/>
    </location>
</feature>
<name>W2CXC1_9BACT</name>
<dbReference type="EMBL" id="AYYD01000074">
    <property type="protein sequence ID" value="ETK11815.1"/>
    <property type="molecule type" value="Genomic_DNA"/>
</dbReference>
<keyword evidence="2" id="KW-1185">Reference proteome</keyword>
<evidence type="ECO:0000313" key="1">
    <source>
        <dbReference type="EMBL" id="ETK11815.1"/>
    </source>
</evidence>
<comment type="caution">
    <text evidence="1">The sequence shown here is derived from an EMBL/GenBank/DDBJ whole genome shotgun (WGS) entry which is preliminary data.</text>
</comment>
<dbReference type="Proteomes" id="UP000018874">
    <property type="component" value="Unassembled WGS sequence"/>
</dbReference>